<feature type="region of interest" description="Disordered" evidence="1">
    <location>
        <begin position="35"/>
        <end position="89"/>
    </location>
</feature>
<keyword evidence="2" id="KW-1133">Transmembrane helix</keyword>
<proteinExistence type="predicted"/>
<gene>
    <name evidence="3" type="ORF">NCTC11091_00534</name>
</gene>
<evidence type="ECO:0000256" key="1">
    <source>
        <dbReference type="SAM" id="MobiDB-lite"/>
    </source>
</evidence>
<feature type="transmembrane region" description="Helical" evidence="2">
    <location>
        <begin position="6"/>
        <end position="24"/>
    </location>
</feature>
<sequence length="89" mass="9757">MWYFAWILGLGFAVLLAILNALWLENADAREKAFAPNVGKDGKGDHATNHQAHSINSPEQDKHKEGTQTEGNPTEDAKKTGDIEDNEPA</sequence>
<dbReference type="Pfam" id="PF08173">
    <property type="entry name" value="YbgT_YccB"/>
    <property type="match status" value="1"/>
</dbReference>
<dbReference type="AlphaFoldDB" id="A0A378Q2Z7"/>
<reference evidence="3 4" key="1">
    <citation type="submission" date="2018-06" db="EMBL/GenBank/DDBJ databases">
        <authorList>
            <consortium name="Pathogen Informatics"/>
            <person name="Doyle S."/>
        </authorList>
    </citation>
    <scope>NUCLEOTIDE SEQUENCE [LARGE SCALE GENOMIC DNA]</scope>
    <source>
        <strain evidence="3 4">NCTC11091</strain>
    </source>
</reference>
<dbReference type="EMBL" id="UGQA01000001">
    <property type="protein sequence ID" value="STY94764.1"/>
    <property type="molecule type" value="Genomic_DNA"/>
</dbReference>
<evidence type="ECO:0000313" key="3">
    <source>
        <dbReference type="EMBL" id="STY94764.1"/>
    </source>
</evidence>
<keyword evidence="3" id="KW-0449">Lipoprotein</keyword>
<accession>A0A378Q2Z7</accession>
<keyword evidence="2" id="KW-0812">Transmembrane</keyword>
<evidence type="ECO:0000256" key="2">
    <source>
        <dbReference type="SAM" id="Phobius"/>
    </source>
</evidence>
<dbReference type="InterPro" id="IPR012994">
    <property type="entry name" value="YbgT_YccB"/>
</dbReference>
<dbReference type="Proteomes" id="UP000255193">
    <property type="component" value="Unassembled WGS sequence"/>
</dbReference>
<protein>
    <submittedName>
        <fullName evidence="3">Predicted outer membrane lipoprotein</fullName>
    </submittedName>
</protein>
<dbReference type="RefSeq" id="WP_079352236.1">
    <property type="nucleotide sequence ID" value="NZ_JAPDKM010000001.1"/>
</dbReference>
<feature type="compositionally biased region" description="Polar residues" evidence="1">
    <location>
        <begin position="49"/>
        <end position="58"/>
    </location>
</feature>
<evidence type="ECO:0000313" key="4">
    <source>
        <dbReference type="Proteomes" id="UP000255193"/>
    </source>
</evidence>
<keyword evidence="2" id="KW-0472">Membrane</keyword>
<organism evidence="3 4">
    <name type="scientific">Faucicola atlantae</name>
    <dbReference type="NCBI Taxonomy" id="34059"/>
    <lineage>
        <taxon>Bacteria</taxon>
        <taxon>Pseudomonadati</taxon>
        <taxon>Pseudomonadota</taxon>
        <taxon>Gammaproteobacteria</taxon>
        <taxon>Moraxellales</taxon>
        <taxon>Moraxellaceae</taxon>
        <taxon>Faucicola</taxon>
    </lineage>
</organism>
<dbReference type="InterPro" id="IPR011724">
    <property type="entry name" value="Cyd_oper_YbgT"/>
</dbReference>
<dbReference type="NCBIfam" id="TIGR02106">
    <property type="entry name" value="cyd_oper_ybgT"/>
    <property type="match status" value="1"/>
</dbReference>
<name>A0A378Q2Z7_9GAMM</name>